<gene>
    <name evidence="9" type="ORF">C7Y47_21265</name>
</gene>
<feature type="transmembrane region" description="Helical" evidence="7">
    <location>
        <begin position="459"/>
        <end position="477"/>
    </location>
</feature>
<dbReference type="SUPFAM" id="SSF103473">
    <property type="entry name" value="MFS general substrate transporter"/>
    <property type="match status" value="1"/>
</dbReference>
<dbReference type="OrthoDB" id="9807274at2"/>
<dbReference type="PROSITE" id="PS50850">
    <property type="entry name" value="MFS"/>
    <property type="match status" value="1"/>
</dbReference>
<keyword evidence="3" id="KW-1003">Cell membrane</keyword>
<dbReference type="Gene3D" id="1.20.1720.10">
    <property type="entry name" value="Multidrug resistance protein D"/>
    <property type="match status" value="1"/>
</dbReference>
<feature type="transmembrane region" description="Helical" evidence="7">
    <location>
        <begin position="348"/>
        <end position="373"/>
    </location>
</feature>
<evidence type="ECO:0000256" key="2">
    <source>
        <dbReference type="ARBA" id="ARBA00022448"/>
    </source>
</evidence>
<feature type="domain" description="Major facilitator superfamily (MFS) profile" evidence="8">
    <location>
        <begin position="10"/>
        <end position="481"/>
    </location>
</feature>
<feature type="transmembrane region" description="Helical" evidence="7">
    <location>
        <begin position="295"/>
        <end position="316"/>
    </location>
</feature>
<comment type="subcellular location">
    <subcellularLocation>
        <location evidence="1">Cell membrane</location>
        <topology evidence="1">Multi-pass membrane protein</topology>
    </subcellularLocation>
</comment>
<dbReference type="RefSeq" id="WP_142510568.1">
    <property type="nucleotide sequence ID" value="NZ_SADV01000028.1"/>
</dbReference>
<sequence length="485" mass="53578">MNRKTNTRNVTVAIFIATFLSAIEGTIVGTAMPKMVGDLGGLEMMSWVVSAYLMTLLITTPIYGKLADLFGRKMMFNIGITIFLIGSILCGLSENMLQLIIFRALQGMGAGALSSITFTIIGDIYPFEQRAKVQGWLSSVWGIAGIVGPLVGGILVDYVSWRWVFYLNIPFGIVSMFLLFISLHETFEKKKRYIDYSGIITFTIAIISLLYILNRPWESMLTLLTLSVSVICFILFIIIERKSPEPLIPLQLFLIRPITVANLAIFLLGSVFIVISFHIPLWIQGVYGGGATESGLVMIPISIMWPLCSIIAGRLISKKSFRFITLLGSIIIFIGCLGLSSASIETPVWLFMIYTAFIGAGMGFATTTYTVVVQSEVDWKLRGISVASFRFMQSLGQTIGIAVFTAISMTQATKYLSKQQDTSHIDVSQIFNNNHDTSLSNSNLQSIKEAIAFGLHKEFLILSVIIIITCFVATRITQSKSSLEK</sequence>
<dbReference type="CDD" id="cd17502">
    <property type="entry name" value="MFS_Azr1_MDR_like"/>
    <property type="match status" value="1"/>
</dbReference>
<dbReference type="Proteomes" id="UP000317944">
    <property type="component" value="Unassembled WGS sequence"/>
</dbReference>
<dbReference type="FunFam" id="1.20.1720.10:FF:000004">
    <property type="entry name" value="EmrB/QacA family drug resistance transporter"/>
    <property type="match status" value="1"/>
</dbReference>
<feature type="transmembrane region" description="Helical" evidence="7">
    <location>
        <begin position="260"/>
        <end position="283"/>
    </location>
</feature>
<feature type="transmembrane region" description="Helical" evidence="7">
    <location>
        <begin position="193"/>
        <end position="213"/>
    </location>
</feature>
<dbReference type="PANTHER" id="PTHR23501">
    <property type="entry name" value="MAJOR FACILITATOR SUPERFAMILY"/>
    <property type="match status" value="1"/>
</dbReference>
<evidence type="ECO:0000313" key="10">
    <source>
        <dbReference type="Proteomes" id="UP000317944"/>
    </source>
</evidence>
<feature type="transmembrane region" description="Helical" evidence="7">
    <location>
        <begin position="394"/>
        <end position="412"/>
    </location>
</feature>
<feature type="transmembrane region" description="Helical" evidence="7">
    <location>
        <begin position="323"/>
        <end position="342"/>
    </location>
</feature>
<evidence type="ECO:0000256" key="6">
    <source>
        <dbReference type="ARBA" id="ARBA00023136"/>
    </source>
</evidence>
<dbReference type="AlphaFoldDB" id="A0A544U8P0"/>
<name>A0A544U8P0_LYSSH</name>
<evidence type="ECO:0000313" key="9">
    <source>
        <dbReference type="EMBL" id="TQR28474.1"/>
    </source>
</evidence>
<dbReference type="GO" id="GO:0022857">
    <property type="term" value="F:transmembrane transporter activity"/>
    <property type="evidence" value="ECO:0007669"/>
    <property type="project" value="InterPro"/>
</dbReference>
<protein>
    <submittedName>
        <fullName evidence="9">MFS transporter</fullName>
    </submittedName>
</protein>
<accession>A0A544U8P0</accession>
<evidence type="ECO:0000256" key="4">
    <source>
        <dbReference type="ARBA" id="ARBA00022692"/>
    </source>
</evidence>
<feature type="transmembrane region" description="Helical" evidence="7">
    <location>
        <begin position="161"/>
        <end position="181"/>
    </location>
</feature>
<dbReference type="InterPro" id="IPR036259">
    <property type="entry name" value="MFS_trans_sf"/>
</dbReference>
<dbReference type="InterPro" id="IPR011701">
    <property type="entry name" value="MFS"/>
</dbReference>
<feature type="transmembrane region" description="Helical" evidence="7">
    <location>
        <begin position="12"/>
        <end position="32"/>
    </location>
</feature>
<keyword evidence="4 7" id="KW-0812">Transmembrane</keyword>
<proteinExistence type="predicted"/>
<evidence type="ECO:0000256" key="1">
    <source>
        <dbReference type="ARBA" id="ARBA00004651"/>
    </source>
</evidence>
<feature type="transmembrane region" description="Helical" evidence="7">
    <location>
        <begin position="133"/>
        <end position="155"/>
    </location>
</feature>
<feature type="transmembrane region" description="Helical" evidence="7">
    <location>
        <begin position="44"/>
        <end position="63"/>
    </location>
</feature>
<dbReference type="Pfam" id="PF07690">
    <property type="entry name" value="MFS_1"/>
    <property type="match status" value="1"/>
</dbReference>
<organism evidence="9 10">
    <name type="scientific">Lysinibacillus sphaericus</name>
    <name type="common">Bacillus sphaericus</name>
    <dbReference type="NCBI Taxonomy" id="1421"/>
    <lineage>
        <taxon>Bacteria</taxon>
        <taxon>Bacillati</taxon>
        <taxon>Bacillota</taxon>
        <taxon>Bacilli</taxon>
        <taxon>Bacillales</taxon>
        <taxon>Bacillaceae</taxon>
        <taxon>Lysinibacillus</taxon>
    </lineage>
</organism>
<feature type="transmembrane region" description="Helical" evidence="7">
    <location>
        <begin position="219"/>
        <end position="239"/>
    </location>
</feature>
<keyword evidence="2" id="KW-0813">Transport</keyword>
<feature type="transmembrane region" description="Helical" evidence="7">
    <location>
        <begin position="100"/>
        <end position="121"/>
    </location>
</feature>
<evidence type="ECO:0000259" key="8">
    <source>
        <dbReference type="PROSITE" id="PS50850"/>
    </source>
</evidence>
<comment type="caution">
    <text evidence="9">The sequence shown here is derived from an EMBL/GenBank/DDBJ whole genome shotgun (WGS) entry which is preliminary data.</text>
</comment>
<dbReference type="Gene3D" id="1.20.1250.20">
    <property type="entry name" value="MFS general substrate transporter like domains"/>
    <property type="match status" value="1"/>
</dbReference>
<keyword evidence="5 7" id="KW-1133">Transmembrane helix</keyword>
<reference evidence="9 10" key="1">
    <citation type="submission" date="2018-03" db="EMBL/GenBank/DDBJ databases">
        <title>Aerobic endospore-forming bacteria genome sequencing and assembly.</title>
        <authorList>
            <person name="Cavalcante D.A."/>
            <person name="Driks A."/>
            <person name="Putonti C."/>
            <person name="De-Souza M.T."/>
        </authorList>
    </citation>
    <scope>NUCLEOTIDE SEQUENCE [LARGE SCALE GENOMIC DNA]</scope>
    <source>
        <strain evidence="9 10">SDF0037</strain>
    </source>
</reference>
<evidence type="ECO:0000256" key="7">
    <source>
        <dbReference type="SAM" id="Phobius"/>
    </source>
</evidence>
<dbReference type="PRINTS" id="PR01036">
    <property type="entry name" value="TCRTETB"/>
</dbReference>
<dbReference type="GO" id="GO:0005886">
    <property type="term" value="C:plasma membrane"/>
    <property type="evidence" value="ECO:0007669"/>
    <property type="project" value="UniProtKB-SubCell"/>
</dbReference>
<dbReference type="PANTHER" id="PTHR23501:SF191">
    <property type="entry name" value="VACUOLAR BASIC AMINO ACID TRANSPORTER 4"/>
    <property type="match status" value="1"/>
</dbReference>
<dbReference type="InterPro" id="IPR020846">
    <property type="entry name" value="MFS_dom"/>
</dbReference>
<keyword evidence="6 7" id="KW-0472">Membrane</keyword>
<evidence type="ECO:0000256" key="5">
    <source>
        <dbReference type="ARBA" id="ARBA00022989"/>
    </source>
</evidence>
<evidence type="ECO:0000256" key="3">
    <source>
        <dbReference type="ARBA" id="ARBA00022475"/>
    </source>
</evidence>
<dbReference type="EMBL" id="SADV01000028">
    <property type="protein sequence ID" value="TQR28474.1"/>
    <property type="molecule type" value="Genomic_DNA"/>
</dbReference>
<feature type="transmembrane region" description="Helical" evidence="7">
    <location>
        <begin position="75"/>
        <end position="94"/>
    </location>
</feature>